<feature type="transmembrane region" description="Helical" evidence="7">
    <location>
        <begin position="261"/>
        <end position="281"/>
    </location>
</feature>
<keyword evidence="4 7" id="KW-1133">Transmembrane helix</keyword>
<evidence type="ECO:0000256" key="5">
    <source>
        <dbReference type="ARBA" id="ARBA00023136"/>
    </source>
</evidence>
<dbReference type="Proteomes" id="UP000245812">
    <property type="component" value="Unassembled WGS sequence"/>
</dbReference>
<evidence type="ECO:0000256" key="7">
    <source>
        <dbReference type="SAM" id="Phobius"/>
    </source>
</evidence>
<dbReference type="OrthoDB" id="9764259at2"/>
<keyword evidence="5 7" id="KW-0472">Membrane</keyword>
<feature type="transmembrane region" description="Helical" evidence="7">
    <location>
        <begin position="316"/>
        <end position="334"/>
    </location>
</feature>
<dbReference type="PRINTS" id="PR01035">
    <property type="entry name" value="TCRTETA"/>
</dbReference>
<dbReference type="InterPro" id="IPR011701">
    <property type="entry name" value="MFS"/>
</dbReference>
<feature type="transmembrane region" description="Helical" evidence="7">
    <location>
        <begin position="18"/>
        <end position="42"/>
    </location>
</feature>
<feature type="region of interest" description="Disordered" evidence="6">
    <location>
        <begin position="418"/>
        <end position="445"/>
    </location>
</feature>
<dbReference type="AlphaFoldDB" id="A0A316I0S0"/>
<comment type="caution">
    <text evidence="9">The sequence shown here is derived from an EMBL/GenBank/DDBJ whole genome shotgun (WGS) entry which is preliminary data.</text>
</comment>
<dbReference type="PANTHER" id="PTHR23504">
    <property type="entry name" value="MAJOR FACILITATOR SUPERFAMILY DOMAIN-CONTAINING PROTEIN 10"/>
    <property type="match status" value="1"/>
</dbReference>
<feature type="compositionally biased region" description="Low complexity" evidence="6">
    <location>
        <begin position="418"/>
        <end position="430"/>
    </location>
</feature>
<dbReference type="InterPro" id="IPR036259">
    <property type="entry name" value="MFS_trans_sf"/>
</dbReference>
<dbReference type="PANTHER" id="PTHR23504:SF15">
    <property type="entry name" value="MAJOR FACILITATOR SUPERFAMILY (MFS) PROFILE DOMAIN-CONTAINING PROTEIN"/>
    <property type="match status" value="1"/>
</dbReference>
<feature type="transmembrane region" description="Helical" evidence="7">
    <location>
        <begin position="54"/>
        <end position="74"/>
    </location>
</feature>
<dbReference type="PROSITE" id="PS50850">
    <property type="entry name" value="MFS"/>
    <property type="match status" value="1"/>
</dbReference>
<feature type="transmembrane region" description="Helical" evidence="7">
    <location>
        <begin position="86"/>
        <end position="105"/>
    </location>
</feature>
<dbReference type="InterPro" id="IPR020846">
    <property type="entry name" value="MFS_dom"/>
</dbReference>
<evidence type="ECO:0000256" key="6">
    <source>
        <dbReference type="SAM" id="MobiDB-lite"/>
    </source>
</evidence>
<evidence type="ECO:0000256" key="2">
    <source>
        <dbReference type="ARBA" id="ARBA00022448"/>
    </source>
</evidence>
<reference evidence="9 10" key="1">
    <citation type="submission" date="2018-05" db="EMBL/GenBank/DDBJ databases">
        <title>Genomic Encyclopedia of Type Strains, Phase IV (KMG-IV): sequencing the most valuable type-strain genomes for metagenomic binning, comparative biology and taxonomic classification.</title>
        <authorList>
            <person name="Goeker M."/>
        </authorList>
    </citation>
    <scope>NUCLEOTIDE SEQUENCE [LARGE SCALE GENOMIC DNA]</scope>
    <source>
        <strain evidence="9 10">DSM 14263</strain>
    </source>
</reference>
<name>A0A316I0S0_9GAMM</name>
<feature type="domain" description="Major facilitator superfamily (MFS) profile" evidence="8">
    <location>
        <begin position="16"/>
        <end position="412"/>
    </location>
</feature>
<dbReference type="InterPro" id="IPR001958">
    <property type="entry name" value="Tet-R_TetA/multi-R_MdtG-like"/>
</dbReference>
<dbReference type="Gene3D" id="1.20.1250.20">
    <property type="entry name" value="MFS general substrate transporter like domains"/>
    <property type="match status" value="1"/>
</dbReference>
<feature type="transmembrane region" description="Helical" evidence="7">
    <location>
        <begin position="226"/>
        <end position="249"/>
    </location>
</feature>
<feature type="compositionally biased region" description="Pro residues" evidence="6">
    <location>
        <begin position="431"/>
        <end position="445"/>
    </location>
</feature>
<dbReference type="GO" id="GO:0016020">
    <property type="term" value="C:membrane"/>
    <property type="evidence" value="ECO:0007669"/>
    <property type="project" value="UniProtKB-SubCell"/>
</dbReference>
<feature type="transmembrane region" description="Helical" evidence="7">
    <location>
        <begin position="144"/>
        <end position="167"/>
    </location>
</feature>
<sequence length="445" mass="46969">MEPTVTAISEPRRRAAVAFIYVTVLLDMLSFGIIIPVLPHLIEQLAGGGIARAAWWVGTFSTVFAIVQFAFSPVQGALSDRFGRRPVILISNLGLAFDFTVLALAPTLWLLFVARVVLGMTAASFTTANAYIADITPKEKRAAAYGLLGSAFGVGFIIGPGLGGFLGDISLRLPFWVAAGLALCNFLYGLLVLPESLPSERRTARFEIHSAHPLGSLKLLRRYPQVLGLAVVMFLVYLSHYVLQTTFVLYADYRYQWGPQAVGYVLMLVGGCDGAVQALLTGRLAPRLGERRVLALGMLCGVAAFLLMGLAGTGWVFLLGVPLMALWGLANPPIQSIMTHQVDPTEQGRLQGALSSLASFAGIFGPYLFAQVFALSIAPHSPVHLPGLAFVLAALLLAAGTAIALRVTARGTAHAPAAPAAADGAGARPGEAPPLPPVPPADPRS</sequence>
<evidence type="ECO:0000256" key="1">
    <source>
        <dbReference type="ARBA" id="ARBA00004141"/>
    </source>
</evidence>
<organism evidence="9 10">
    <name type="scientific">Fulvimonas soli</name>
    <dbReference type="NCBI Taxonomy" id="155197"/>
    <lineage>
        <taxon>Bacteria</taxon>
        <taxon>Pseudomonadati</taxon>
        <taxon>Pseudomonadota</taxon>
        <taxon>Gammaproteobacteria</taxon>
        <taxon>Lysobacterales</taxon>
        <taxon>Rhodanobacteraceae</taxon>
        <taxon>Fulvimonas</taxon>
    </lineage>
</organism>
<comment type="subcellular location">
    <subcellularLocation>
        <location evidence="1">Membrane</location>
        <topology evidence="1">Multi-pass membrane protein</topology>
    </subcellularLocation>
</comment>
<protein>
    <submittedName>
        <fullName evidence="9">DHA1 family tetracycline resistance protein-like MFS transporter</fullName>
    </submittedName>
</protein>
<dbReference type="Pfam" id="PF07690">
    <property type="entry name" value="MFS_1"/>
    <property type="match status" value="1"/>
</dbReference>
<feature type="transmembrane region" description="Helical" evidence="7">
    <location>
        <begin position="354"/>
        <end position="377"/>
    </location>
</feature>
<dbReference type="SUPFAM" id="SSF103473">
    <property type="entry name" value="MFS general substrate transporter"/>
    <property type="match status" value="1"/>
</dbReference>
<keyword evidence="2" id="KW-0813">Transport</keyword>
<evidence type="ECO:0000313" key="10">
    <source>
        <dbReference type="Proteomes" id="UP000245812"/>
    </source>
</evidence>
<evidence type="ECO:0000256" key="4">
    <source>
        <dbReference type="ARBA" id="ARBA00022989"/>
    </source>
</evidence>
<accession>A0A316I0S0</accession>
<feature type="transmembrane region" description="Helical" evidence="7">
    <location>
        <begin position="293"/>
        <end position="310"/>
    </location>
</feature>
<dbReference type="GO" id="GO:0022857">
    <property type="term" value="F:transmembrane transporter activity"/>
    <property type="evidence" value="ECO:0007669"/>
    <property type="project" value="InterPro"/>
</dbReference>
<keyword evidence="3 7" id="KW-0812">Transmembrane</keyword>
<evidence type="ECO:0000313" key="9">
    <source>
        <dbReference type="EMBL" id="PWK86701.1"/>
    </source>
</evidence>
<evidence type="ECO:0000256" key="3">
    <source>
        <dbReference type="ARBA" id="ARBA00022692"/>
    </source>
</evidence>
<dbReference type="RefSeq" id="WP_109723703.1">
    <property type="nucleotide sequence ID" value="NZ_MSZV01000087.1"/>
</dbReference>
<proteinExistence type="predicted"/>
<gene>
    <name evidence="9" type="ORF">C7456_10792</name>
</gene>
<feature type="transmembrane region" description="Helical" evidence="7">
    <location>
        <begin position="383"/>
        <end position="405"/>
    </location>
</feature>
<dbReference type="CDD" id="cd17388">
    <property type="entry name" value="MFS_TetA"/>
    <property type="match status" value="1"/>
</dbReference>
<dbReference type="EMBL" id="QGHC01000007">
    <property type="protein sequence ID" value="PWK86701.1"/>
    <property type="molecule type" value="Genomic_DNA"/>
</dbReference>
<feature type="transmembrane region" description="Helical" evidence="7">
    <location>
        <begin position="173"/>
        <end position="193"/>
    </location>
</feature>
<keyword evidence="10" id="KW-1185">Reference proteome</keyword>
<feature type="transmembrane region" description="Helical" evidence="7">
    <location>
        <begin position="111"/>
        <end position="132"/>
    </location>
</feature>
<evidence type="ECO:0000259" key="8">
    <source>
        <dbReference type="PROSITE" id="PS50850"/>
    </source>
</evidence>